<dbReference type="Proteomes" id="UP000483078">
    <property type="component" value="Unassembled WGS sequence"/>
</dbReference>
<evidence type="ECO:0000313" key="2">
    <source>
        <dbReference type="EMBL" id="MTJ05991.1"/>
    </source>
</evidence>
<evidence type="ECO:0000256" key="1">
    <source>
        <dbReference type="SAM" id="SignalP"/>
    </source>
</evidence>
<dbReference type="EMBL" id="VENJ01000032">
    <property type="protein sequence ID" value="MTJ05991.1"/>
    <property type="molecule type" value="Genomic_DNA"/>
</dbReference>
<sequence length="171" mass="18884">MPILNRSSALICAVVAMISVLPNASTGGILFGPSVPESAVPPTPESLARMYAGKTENWGGGAAAYWAANGTFRAVNPTEQSIGIGKWYVTTASRMCYEGRWYWRQDFGVEDSTFRTCTRFLIDEDGQMWTTTKARSGPWFPFDPSKLQRGNQVSERFETLQDLLGVDAQDQ</sequence>
<accession>A0A7C9HCA5</accession>
<name>A0A7C9HCA5_9RHOB</name>
<comment type="caution">
    <text evidence="2">The sequence shown here is derived from an EMBL/GenBank/DDBJ whole genome shotgun (WGS) entry which is preliminary data.</text>
</comment>
<dbReference type="RefSeq" id="WP_273251211.1">
    <property type="nucleotide sequence ID" value="NZ_VENJ01000032.1"/>
</dbReference>
<proteinExistence type="predicted"/>
<organism evidence="2 3">
    <name type="scientific">Sediminimonas qiaohouensis</name>
    <dbReference type="NCBI Taxonomy" id="552061"/>
    <lineage>
        <taxon>Bacteria</taxon>
        <taxon>Pseudomonadati</taxon>
        <taxon>Pseudomonadota</taxon>
        <taxon>Alphaproteobacteria</taxon>
        <taxon>Rhodobacterales</taxon>
        <taxon>Roseobacteraceae</taxon>
        <taxon>Sediminimonas</taxon>
    </lineage>
</organism>
<dbReference type="InterPro" id="IPR009337">
    <property type="entry name" value="DUF995"/>
</dbReference>
<gene>
    <name evidence="2" type="ORF">FH759_15090</name>
</gene>
<reference evidence="2 3" key="1">
    <citation type="submission" date="2019-06" db="EMBL/GenBank/DDBJ databases">
        <title>Enrichment of Autotrophic Halophilic Microorganisms from Red Sea Brine Pool Using Microbial Electrosynthesis System.</title>
        <authorList>
            <person name="Alqahtani M.F."/>
            <person name="Bajracharya S."/>
            <person name="Katuri K.P."/>
            <person name="Ali M."/>
            <person name="Saikaly P.E."/>
        </authorList>
    </citation>
    <scope>NUCLEOTIDE SEQUENCE [LARGE SCALE GENOMIC DNA]</scope>
    <source>
        <strain evidence="2">MES6</strain>
    </source>
</reference>
<dbReference type="Pfam" id="PF06191">
    <property type="entry name" value="DUF995"/>
    <property type="match status" value="1"/>
</dbReference>
<evidence type="ECO:0000313" key="3">
    <source>
        <dbReference type="Proteomes" id="UP000483078"/>
    </source>
</evidence>
<dbReference type="AlphaFoldDB" id="A0A7C9HCA5"/>
<feature type="signal peptide" evidence="1">
    <location>
        <begin position="1"/>
        <end position="24"/>
    </location>
</feature>
<protein>
    <submittedName>
        <fullName evidence="2">DUF995 domain-containing protein</fullName>
    </submittedName>
</protein>
<feature type="chain" id="PRO_5028928609" evidence="1">
    <location>
        <begin position="25"/>
        <end position="171"/>
    </location>
</feature>
<keyword evidence="1" id="KW-0732">Signal</keyword>